<organism evidence="1">
    <name type="scientific">uncultured marine phage</name>
    <dbReference type="NCBI Taxonomy" id="707152"/>
    <lineage>
        <taxon>Viruses</taxon>
        <taxon>environmental samples</taxon>
    </lineage>
</organism>
<gene>
    <name evidence="1" type="ORF">SLAVMIC_00294</name>
</gene>
<reference evidence="1" key="1">
    <citation type="submission" date="2021-06" db="EMBL/GenBank/DDBJ databases">
        <authorList>
            <person name="Gannon L."/>
            <person name="Redgwell R T."/>
            <person name="Michniewski S."/>
            <person name="Harrison D C."/>
            <person name="Millard A."/>
        </authorList>
    </citation>
    <scope>NUCLEOTIDE SEQUENCE</scope>
</reference>
<evidence type="ECO:0000313" key="1">
    <source>
        <dbReference type="EMBL" id="CAG7580195.1"/>
    </source>
</evidence>
<protein>
    <submittedName>
        <fullName evidence="1">Uncharacterized protein</fullName>
    </submittedName>
</protein>
<name>A0A8D9CBB6_9VIRU</name>
<accession>A0A8D9CBB6</accession>
<sequence>MRNIKTFENYEGVNGEPNYIGGVDGDWAKPDREQFPEFRDQQLQNGDNAVWITKSGQKLKVKEMTDDHLKNVLNAIINGKIDFKNIDSKVQWGKIIVGELLSR</sequence>
<proteinExistence type="predicted"/>
<dbReference type="EMBL" id="OU342829">
    <property type="protein sequence ID" value="CAG7580195.1"/>
    <property type="molecule type" value="Genomic_DNA"/>
</dbReference>